<sequence length="164" mass="18973">MNDEFARVDLGIAKEKSQQHMPPYRCLFRSKKGSHVTRRSRVQALETASSRNARTSGIQTLQLIELQRCRLSVIDSAKPIQEEQQSWGNDDLIVRVHNKALFLDIFGANYNWFMHCRQNDELKESTIRIVQQHNSNGYRVLGDSVLKFLKYGPIFIHLEGQLDS</sequence>
<proteinExistence type="predicted"/>
<organism evidence="1 2">
    <name type="scientific">Capsicum annuum</name>
    <name type="common">Capsicum pepper</name>
    <dbReference type="NCBI Taxonomy" id="4072"/>
    <lineage>
        <taxon>Eukaryota</taxon>
        <taxon>Viridiplantae</taxon>
        <taxon>Streptophyta</taxon>
        <taxon>Embryophyta</taxon>
        <taxon>Tracheophyta</taxon>
        <taxon>Spermatophyta</taxon>
        <taxon>Magnoliopsida</taxon>
        <taxon>eudicotyledons</taxon>
        <taxon>Gunneridae</taxon>
        <taxon>Pentapetalae</taxon>
        <taxon>asterids</taxon>
        <taxon>lamiids</taxon>
        <taxon>Solanales</taxon>
        <taxon>Solanaceae</taxon>
        <taxon>Solanoideae</taxon>
        <taxon>Capsiceae</taxon>
        <taxon>Capsicum</taxon>
    </lineage>
</organism>
<keyword evidence="2" id="KW-1185">Reference proteome</keyword>
<name>A0A2G2YWF2_CAPAN</name>
<accession>A0A2G2YWF2</accession>
<protein>
    <submittedName>
        <fullName evidence="1">Uncharacterized protein</fullName>
    </submittedName>
</protein>
<comment type="caution">
    <text evidence="1">The sequence shown here is derived from an EMBL/GenBank/DDBJ whole genome shotgun (WGS) entry which is preliminary data.</text>
</comment>
<dbReference type="Proteomes" id="UP000222542">
    <property type="component" value="Unassembled WGS sequence"/>
</dbReference>
<evidence type="ECO:0000313" key="2">
    <source>
        <dbReference type="Proteomes" id="UP000222542"/>
    </source>
</evidence>
<gene>
    <name evidence="1" type="ORF">T459_21222</name>
</gene>
<dbReference type="EMBL" id="AYRZ02000008">
    <property type="protein sequence ID" value="PHT73945.1"/>
    <property type="molecule type" value="Genomic_DNA"/>
</dbReference>
<reference evidence="1 2" key="2">
    <citation type="journal article" date="2017" name="Genome Biol.">
        <title>New reference genome sequences of hot pepper reveal the massive evolution of plant disease-resistance genes by retroduplication.</title>
        <authorList>
            <person name="Kim S."/>
            <person name="Park J."/>
            <person name="Yeom S.I."/>
            <person name="Kim Y.M."/>
            <person name="Seo E."/>
            <person name="Kim K.T."/>
            <person name="Kim M.S."/>
            <person name="Lee J.M."/>
            <person name="Cheong K."/>
            <person name="Shin H.S."/>
            <person name="Kim S.B."/>
            <person name="Han K."/>
            <person name="Lee J."/>
            <person name="Park M."/>
            <person name="Lee H.A."/>
            <person name="Lee H.Y."/>
            <person name="Lee Y."/>
            <person name="Oh S."/>
            <person name="Lee J.H."/>
            <person name="Choi E."/>
            <person name="Choi E."/>
            <person name="Lee S.E."/>
            <person name="Jeon J."/>
            <person name="Kim H."/>
            <person name="Choi G."/>
            <person name="Song H."/>
            <person name="Lee J."/>
            <person name="Lee S.C."/>
            <person name="Kwon J.K."/>
            <person name="Lee H.Y."/>
            <person name="Koo N."/>
            <person name="Hong Y."/>
            <person name="Kim R.W."/>
            <person name="Kang W.H."/>
            <person name="Huh J.H."/>
            <person name="Kang B.C."/>
            <person name="Yang T.J."/>
            <person name="Lee Y.H."/>
            <person name="Bennetzen J.L."/>
            <person name="Choi D."/>
        </authorList>
    </citation>
    <scope>NUCLEOTIDE SEQUENCE [LARGE SCALE GENOMIC DNA]</scope>
    <source>
        <strain evidence="2">cv. CM334</strain>
    </source>
</reference>
<dbReference type="AlphaFoldDB" id="A0A2G2YWF2"/>
<dbReference type="Gramene" id="PHT73945">
    <property type="protein sequence ID" value="PHT73945"/>
    <property type="gene ID" value="T459_21222"/>
</dbReference>
<evidence type="ECO:0000313" key="1">
    <source>
        <dbReference type="EMBL" id="PHT73945.1"/>
    </source>
</evidence>
<reference evidence="1 2" key="1">
    <citation type="journal article" date="2014" name="Nat. Genet.">
        <title>Genome sequence of the hot pepper provides insights into the evolution of pungency in Capsicum species.</title>
        <authorList>
            <person name="Kim S."/>
            <person name="Park M."/>
            <person name="Yeom S.I."/>
            <person name="Kim Y.M."/>
            <person name="Lee J.M."/>
            <person name="Lee H.A."/>
            <person name="Seo E."/>
            <person name="Choi J."/>
            <person name="Cheong K."/>
            <person name="Kim K.T."/>
            <person name="Jung K."/>
            <person name="Lee G.W."/>
            <person name="Oh S.K."/>
            <person name="Bae C."/>
            <person name="Kim S.B."/>
            <person name="Lee H.Y."/>
            <person name="Kim S.Y."/>
            <person name="Kim M.S."/>
            <person name="Kang B.C."/>
            <person name="Jo Y.D."/>
            <person name="Yang H.B."/>
            <person name="Jeong H.J."/>
            <person name="Kang W.H."/>
            <person name="Kwon J.K."/>
            <person name="Shin C."/>
            <person name="Lim J.Y."/>
            <person name="Park J.H."/>
            <person name="Huh J.H."/>
            <person name="Kim J.S."/>
            <person name="Kim B.D."/>
            <person name="Cohen O."/>
            <person name="Paran I."/>
            <person name="Suh M.C."/>
            <person name="Lee S.B."/>
            <person name="Kim Y.K."/>
            <person name="Shin Y."/>
            <person name="Noh S.J."/>
            <person name="Park J."/>
            <person name="Seo Y.S."/>
            <person name="Kwon S.Y."/>
            <person name="Kim H.A."/>
            <person name="Park J.M."/>
            <person name="Kim H.J."/>
            <person name="Choi S.B."/>
            <person name="Bosland P.W."/>
            <person name="Reeves G."/>
            <person name="Jo S.H."/>
            <person name="Lee B.W."/>
            <person name="Cho H.T."/>
            <person name="Choi H.S."/>
            <person name="Lee M.S."/>
            <person name="Yu Y."/>
            <person name="Do Choi Y."/>
            <person name="Park B.S."/>
            <person name="van Deynze A."/>
            <person name="Ashrafi H."/>
            <person name="Hill T."/>
            <person name="Kim W.T."/>
            <person name="Pai H.S."/>
            <person name="Ahn H.K."/>
            <person name="Yeam I."/>
            <person name="Giovannoni J.J."/>
            <person name="Rose J.K."/>
            <person name="Sorensen I."/>
            <person name="Lee S.J."/>
            <person name="Kim R.W."/>
            <person name="Choi I.Y."/>
            <person name="Choi B.S."/>
            <person name="Lim J.S."/>
            <person name="Lee Y.H."/>
            <person name="Choi D."/>
        </authorList>
    </citation>
    <scope>NUCLEOTIDE SEQUENCE [LARGE SCALE GENOMIC DNA]</scope>
    <source>
        <strain evidence="2">cv. CM334</strain>
    </source>
</reference>